<dbReference type="GO" id="GO:0006612">
    <property type="term" value="P:protein targeting to membrane"/>
    <property type="evidence" value="ECO:0007669"/>
    <property type="project" value="TreeGrafter"/>
</dbReference>
<dbReference type="InterPro" id="IPR029012">
    <property type="entry name" value="Helix_hairpin_bin_sf"/>
</dbReference>
<keyword evidence="10" id="KW-1185">Reference proteome</keyword>
<dbReference type="GO" id="GO:0000813">
    <property type="term" value="C:ESCRT I complex"/>
    <property type="evidence" value="ECO:0007669"/>
    <property type="project" value="UniProtKB-ARBA"/>
</dbReference>
<proteinExistence type="inferred from homology"/>
<dbReference type="AlphaFoldDB" id="A0A182Q4J2"/>
<evidence type="ECO:0000313" key="9">
    <source>
        <dbReference type="EnsemblMetazoa" id="AFAF002931-PA"/>
    </source>
</evidence>
<sequence>MRCLFHLRNFFFYGSGASGRSRIVTLQAMRKRQIDTLKIFNHNVQEVKENEEYLVNFDCGGREIAINILLGSGFPNEKPKLIVSPILRHPWVNGTTGEIENAPGILNYTIHSDLGRIVQAVGREFEKHPPKFVNEATATPQHHCHHAQPTHQQNRNGNVQEFSTDGRNVLLSPSHEPDQFGLRNLTTDELNRLNTDDDYLEEFIAKLPFVQTQNDEMEQLLTGIEALAVENLARKETVEERKAKIESLALEFKELGQQWETVNQRYQRKAEDFSPQHIKELLQIAVSTADSKSDDEAQRFLAGNSDVGTFLQNFIETRKLYTMRKAKEDRLVQQLTALERAAF</sequence>
<dbReference type="Gene3D" id="1.10.287.660">
    <property type="entry name" value="Helix hairpin bin"/>
    <property type="match status" value="1"/>
</dbReference>
<dbReference type="PANTHER" id="PTHR13678:SF25">
    <property type="entry name" value="EG:115C2.5 PROTEIN"/>
    <property type="match status" value="1"/>
</dbReference>
<evidence type="ECO:0000256" key="6">
    <source>
        <dbReference type="ARBA" id="ARBA00025010"/>
    </source>
</evidence>
<dbReference type="Proteomes" id="UP000075886">
    <property type="component" value="Unassembled WGS sequence"/>
</dbReference>
<dbReference type="GO" id="GO:0006623">
    <property type="term" value="P:protein targeting to vacuole"/>
    <property type="evidence" value="ECO:0007669"/>
    <property type="project" value="TreeGrafter"/>
</dbReference>
<evidence type="ECO:0000313" key="10">
    <source>
        <dbReference type="Proteomes" id="UP000075886"/>
    </source>
</evidence>
<evidence type="ECO:0000256" key="1">
    <source>
        <dbReference type="ARBA" id="ARBA00004633"/>
    </source>
</evidence>
<keyword evidence="4" id="KW-0967">Endosome</keyword>
<evidence type="ECO:0000256" key="2">
    <source>
        <dbReference type="ARBA" id="ARBA00007617"/>
    </source>
</evidence>
<reference evidence="9" key="2">
    <citation type="submission" date="2020-05" db="UniProtKB">
        <authorList>
            <consortium name="EnsemblMetazoa"/>
        </authorList>
    </citation>
    <scope>IDENTIFICATION</scope>
    <source>
        <strain evidence="9">FAR1</strain>
    </source>
</reference>
<reference evidence="10" key="1">
    <citation type="submission" date="2014-01" db="EMBL/GenBank/DDBJ databases">
        <title>The Genome Sequence of Anopheles farauti FAR1 (V2).</title>
        <authorList>
            <consortium name="The Broad Institute Genomics Platform"/>
            <person name="Neafsey D.E."/>
            <person name="Besansky N."/>
            <person name="Howell P."/>
            <person name="Walton C."/>
            <person name="Young S.K."/>
            <person name="Zeng Q."/>
            <person name="Gargeya S."/>
            <person name="Fitzgerald M."/>
            <person name="Haas B."/>
            <person name="Abouelleil A."/>
            <person name="Allen A.W."/>
            <person name="Alvarado L."/>
            <person name="Arachchi H.M."/>
            <person name="Berlin A.M."/>
            <person name="Chapman S.B."/>
            <person name="Gainer-Dewar J."/>
            <person name="Goldberg J."/>
            <person name="Griggs A."/>
            <person name="Gujja S."/>
            <person name="Hansen M."/>
            <person name="Howarth C."/>
            <person name="Imamovic A."/>
            <person name="Ireland A."/>
            <person name="Larimer J."/>
            <person name="McCowan C."/>
            <person name="Murphy C."/>
            <person name="Pearson M."/>
            <person name="Poon T.W."/>
            <person name="Priest M."/>
            <person name="Roberts A."/>
            <person name="Saif S."/>
            <person name="Shea T."/>
            <person name="Sisk P."/>
            <person name="Sykes S."/>
            <person name="Wortman J."/>
            <person name="Nusbaum C."/>
            <person name="Birren B."/>
        </authorList>
    </citation>
    <scope>NUCLEOTIDE SEQUENCE [LARGE SCALE GENOMIC DNA]</scope>
    <source>
        <strain evidence="10">FAR1</strain>
    </source>
</reference>
<evidence type="ECO:0000256" key="3">
    <source>
        <dbReference type="ARBA" id="ARBA00022448"/>
    </source>
</evidence>
<accession>A0A182Q4J2</accession>
<feature type="domain" description="VPS37 C-terminal" evidence="8">
    <location>
        <begin position="256"/>
        <end position="343"/>
    </location>
</feature>
<dbReference type="Pfam" id="PF07200">
    <property type="entry name" value="Mod_r"/>
    <property type="match status" value="1"/>
</dbReference>
<dbReference type="EMBL" id="AXCN02000007">
    <property type="status" value="NOT_ANNOTATED_CDS"/>
    <property type="molecule type" value="Genomic_DNA"/>
</dbReference>
<comment type="function">
    <text evidence="6">Component of the ESCRT-I complex, a regulator of vesicular trafficking process. Required for the sorting of endocytic ubiquitinated cargos into multivesicular bodies. May be involved in cell growth and differentiation.</text>
</comment>
<evidence type="ECO:0000259" key="8">
    <source>
        <dbReference type="PROSITE" id="PS51314"/>
    </source>
</evidence>
<dbReference type="PROSITE" id="PS51314">
    <property type="entry name" value="VPS37_C"/>
    <property type="match status" value="1"/>
</dbReference>
<protein>
    <recommendedName>
        <fullName evidence="8">VPS37 C-terminal domain-containing protein</fullName>
    </recommendedName>
</protein>
<evidence type="ECO:0000256" key="4">
    <source>
        <dbReference type="ARBA" id="ARBA00022753"/>
    </source>
</evidence>
<dbReference type="InterPro" id="IPR037202">
    <property type="entry name" value="ESCRT_assembly_dom"/>
</dbReference>
<dbReference type="GO" id="GO:0031902">
    <property type="term" value="C:late endosome membrane"/>
    <property type="evidence" value="ECO:0007669"/>
    <property type="project" value="UniProtKB-SubCell"/>
</dbReference>
<dbReference type="STRING" id="69004.A0A182Q4J2"/>
<name>A0A182Q4J2_9DIPT</name>
<keyword evidence="5 7" id="KW-0653">Protein transport</keyword>
<evidence type="ECO:0000256" key="5">
    <source>
        <dbReference type="ARBA" id="ARBA00022927"/>
    </source>
</evidence>
<keyword evidence="3 7" id="KW-0813">Transport</keyword>
<comment type="subcellular location">
    <subcellularLocation>
        <location evidence="1">Late endosome membrane</location>
        <topology evidence="1">Peripheral membrane protein</topology>
    </subcellularLocation>
</comment>
<organism evidence="9 10">
    <name type="scientific">Anopheles farauti</name>
    <dbReference type="NCBI Taxonomy" id="69004"/>
    <lineage>
        <taxon>Eukaryota</taxon>
        <taxon>Metazoa</taxon>
        <taxon>Ecdysozoa</taxon>
        <taxon>Arthropoda</taxon>
        <taxon>Hexapoda</taxon>
        <taxon>Insecta</taxon>
        <taxon>Pterygota</taxon>
        <taxon>Neoptera</taxon>
        <taxon>Endopterygota</taxon>
        <taxon>Diptera</taxon>
        <taxon>Nematocera</taxon>
        <taxon>Culicoidea</taxon>
        <taxon>Culicidae</taxon>
        <taxon>Anophelinae</taxon>
        <taxon>Anopheles</taxon>
    </lineage>
</organism>
<dbReference type="InterPro" id="IPR009851">
    <property type="entry name" value="Mod_r"/>
</dbReference>
<dbReference type="VEuPathDB" id="VectorBase:AFAF002931"/>
<dbReference type="EnsemblMetazoa" id="AFAF002931-RA">
    <property type="protein sequence ID" value="AFAF002931-PA"/>
    <property type="gene ID" value="AFAF002931"/>
</dbReference>
<comment type="similarity">
    <text evidence="2">Belongs to the VPS37 family.</text>
</comment>
<dbReference type="GO" id="GO:0043162">
    <property type="term" value="P:ubiquitin-dependent protein catabolic process via the multivesicular body sorting pathway"/>
    <property type="evidence" value="ECO:0007669"/>
    <property type="project" value="TreeGrafter"/>
</dbReference>
<dbReference type="SUPFAM" id="SSF140111">
    <property type="entry name" value="Endosomal sorting complex assembly domain"/>
    <property type="match status" value="1"/>
</dbReference>
<evidence type="ECO:0000256" key="7">
    <source>
        <dbReference type="PROSITE-ProRule" id="PRU00646"/>
    </source>
</evidence>
<dbReference type="PANTHER" id="PTHR13678">
    <property type="entry name" value="VACUOLAR PROTEIN SORTING-ASSOCIATED PROTEIN 37"/>
    <property type="match status" value="1"/>
</dbReference>